<dbReference type="Gene3D" id="3.40.50.300">
    <property type="entry name" value="P-loop containing nucleotide triphosphate hydrolases"/>
    <property type="match status" value="1"/>
</dbReference>
<proteinExistence type="predicted"/>
<evidence type="ECO:0000313" key="4">
    <source>
        <dbReference type="Proteomes" id="UP000236724"/>
    </source>
</evidence>
<evidence type="ECO:0000256" key="2">
    <source>
        <dbReference type="ARBA" id="ARBA00022840"/>
    </source>
</evidence>
<accession>A0A1H6FIJ7</accession>
<keyword evidence="1" id="KW-0547">Nucleotide-binding</keyword>
<dbReference type="SUPFAM" id="SSF52540">
    <property type="entry name" value="P-loop containing nucleoside triphosphate hydrolases"/>
    <property type="match status" value="1"/>
</dbReference>
<reference evidence="3 4" key="1">
    <citation type="submission" date="2016-10" db="EMBL/GenBank/DDBJ databases">
        <authorList>
            <person name="de Groot N.N."/>
        </authorList>
    </citation>
    <scope>NUCLEOTIDE SEQUENCE [LARGE SCALE GENOMIC DNA]</scope>
    <source>
        <strain evidence="3">MBHS1</strain>
    </source>
</reference>
<dbReference type="EMBL" id="FMSV02000559">
    <property type="protein sequence ID" value="SEH09241.1"/>
    <property type="molecule type" value="Genomic_DNA"/>
</dbReference>
<gene>
    <name evidence="3" type="ORF">MBHS_05135</name>
</gene>
<dbReference type="RefSeq" id="WP_103922710.1">
    <property type="nucleotide sequence ID" value="NZ_FMSV02000559.1"/>
</dbReference>
<keyword evidence="4" id="KW-1185">Reference proteome</keyword>
<dbReference type="AlphaFoldDB" id="A0A1H6FIJ7"/>
<dbReference type="Proteomes" id="UP000236724">
    <property type="component" value="Unassembled WGS sequence"/>
</dbReference>
<name>A0A1H6FIJ7_9GAMM</name>
<dbReference type="InterPro" id="IPR050678">
    <property type="entry name" value="DNA_Partitioning_ATPase"/>
</dbReference>
<evidence type="ECO:0000313" key="3">
    <source>
        <dbReference type="EMBL" id="SEH09241.1"/>
    </source>
</evidence>
<evidence type="ECO:0000256" key="1">
    <source>
        <dbReference type="ARBA" id="ARBA00022741"/>
    </source>
</evidence>
<dbReference type="OrthoDB" id="9804460at2"/>
<dbReference type="Pfam" id="PF10609">
    <property type="entry name" value="ParA"/>
    <property type="match status" value="1"/>
</dbReference>
<organism evidence="3 4">
    <name type="scientific">Candidatus Venteria ishoeyi</name>
    <dbReference type="NCBI Taxonomy" id="1899563"/>
    <lineage>
        <taxon>Bacteria</taxon>
        <taxon>Pseudomonadati</taxon>
        <taxon>Pseudomonadota</taxon>
        <taxon>Gammaproteobacteria</taxon>
        <taxon>Thiotrichales</taxon>
        <taxon>Thiotrichaceae</taxon>
        <taxon>Venteria</taxon>
    </lineage>
</organism>
<keyword evidence="2" id="KW-0067">ATP-binding</keyword>
<dbReference type="PANTHER" id="PTHR13696:SF52">
    <property type="entry name" value="PARA FAMILY PROTEIN CT_582"/>
    <property type="match status" value="1"/>
</dbReference>
<dbReference type="InterPro" id="IPR027417">
    <property type="entry name" value="P-loop_NTPase"/>
</dbReference>
<sequence length="434" mass="48802">MTTVLFEHALQQAINFVQTHQADLGKPVLLVRDLFGRIRIAIERSPDEPTSIVHTQLAKTFSDTLQNYSPTPDAVFIYGNDLFAPEAVFNSPDRHRFEDSDIFVLDRQITNQDWLRGPLQTTEQQTHPPRATLFGIKGGVGRSTALAVWAWHLAKNGKRVLVLDLDLESPGISSMLLPASYAPKFGIVDWFMEDALGQAEMVLPDMVGNSPLVTTGMGEIRVVPAAGASEGDYIAKLSRTYLDLNHGENTVTFAERLLALLEQLEHQEQPDVVLLDSRAGLHDIAAISITRLDSLALLFAINTPQTWQAYRFLFTHWQRWGQKQLPGFHNNLKIIAGMVPEIGVADYLERCRQSAYDLFADTLYEEDNGTNNDVFNFAEMLSDAPHYPLKIHWNRAFLEFDPIYQQELFDTTLVQAVYGSFLEDATLLTLGENL</sequence>
<dbReference type="InterPro" id="IPR033756">
    <property type="entry name" value="YlxH/NBP35"/>
</dbReference>
<dbReference type="NCBIfam" id="NF047398">
    <property type="entry name" value="AAA_KGGVGR"/>
    <property type="match status" value="1"/>
</dbReference>
<protein>
    <submittedName>
        <fullName evidence="3">CobQ/CobB/MinD/ParA nucleotide binding domain protein</fullName>
    </submittedName>
</protein>
<dbReference type="PANTHER" id="PTHR13696">
    <property type="entry name" value="P-LOOP CONTAINING NUCLEOSIDE TRIPHOSPHATE HYDROLASE"/>
    <property type="match status" value="1"/>
</dbReference>